<feature type="compositionally biased region" description="Basic and acidic residues" evidence="1">
    <location>
        <begin position="100"/>
        <end position="114"/>
    </location>
</feature>
<feature type="compositionally biased region" description="Polar residues" evidence="1">
    <location>
        <begin position="8"/>
        <end position="19"/>
    </location>
</feature>
<proteinExistence type="predicted"/>
<dbReference type="GO" id="GO:0010112">
    <property type="term" value="P:regulation of systemic acquired resistance"/>
    <property type="evidence" value="ECO:0007669"/>
    <property type="project" value="InterPro"/>
</dbReference>
<name>A0AAW2M916_9LAMI</name>
<gene>
    <name evidence="2" type="ORF">Sangu_1778600</name>
</gene>
<dbReference type="PANTHER" id="PTHR35735:SF8">
    <property type="entry name" value="PROTEIN NIM1-INTERACTING 2"/>
    <property type="match status" value="1"/>
</dbReference>
<organism evidence="2">
    <name type="scientific">Sesamum angustifolium</name>
    <dbReference type="NCBI Taxonomy" id="2727405"/>
    <lineage>
        <taxon>Eukaryota</taxon>
        <taxon>Viridiplantae</taxon>
        <taxon>Streptophyta</taxon>
        <taxon>Embryophyta</taxon>
        <taxon>Tracheophyta</taxon>
        <taxon>Spermatophyta</taxon>
        <taxon>Magnoliopsida</taxon>
        <taxon>eudicotyledons</taxon>
        <taxon>Gunneridae</taxon>
        <taxon>Pentapetalae</taxon>
        <taxon>asterids</taxon>
        <taxon>lamiids</taxon>
        <taxon>Lamiales</taxon>
        <taxon>Pedaliaceae</taxon>
        <taxon>Sesamum</taxon>
    </lineage>
</organism>
<evidence type="ECO:0000313" key="2">
    <source>
        <dbReference type="EMBL" id="KAL0327006.1"/>
    </source>
</evidence>
<accession>A0AAW2M916</accession>
<evidence type="ECO:0000256" key="1">
    <source>
        <dbReference type="SAM" id="MobiDB-lite"/>
    </source>
</evidence>
<comment type="caution">
    <text evidence="2">The sequence shown here is derived from an EMBL/GenBank/DDBJ whole genome shotgun (WGS) entry which is preliminary data.</text>
</comment>
<dbReference type="InterPro" id="IPR034577">
    <property type="entry name" value="NIMIN-2"/>
</dbReference>
<sequence length="136" mass="14869">MATPVWPTDSSKVSVSRSNGCGEEKTEDDGGDNVGKKAKACQDEDGVKRVAPPEDEEVEEFFSILKRIHVAVKYFRERKGGDLCTDRDLTATPWSRRLKKGDFEGVKKDVESSRENQNAGLDLNSDPGSGVSDSSC</sequence>
<dbReference type="EMBL" id="JACGWK010000011">
    <property type="protein sequence ID" value="KAL0327006.1"/>
    <property type="molecule type" value="Genomic_DNA"/>
</dbReference>
<dbReference type="PANTHER" id="PTHR35735">
    <property type="entry name" value="PROTEIN NIM1-INTERACTING 2"/>
    <property type="match status" value="1"/>
</dbReference>
<reference evidence="2" key="2">
    <citation type="journal article" date="2024" name="Plant">
        <title>Genomic evolution and insights into agronomic trait innovations of Sesamum species.</title>
        <authorList>
            <person name="Miao H."/>
            <person name="Wang L."/>
            <person name="Qu L."/>
            <person name="Liu H."/>
            <person name="Sun Y."/>
            <person name="Le M."/>
            <person name="Wang Q."/>
            <person name="Wei S."/>
            <person name="Zheng Y."/>
            <person name="Lin W."/>
            <person name="Duan Y."/>
            <person name="Cao H."/>
            <person name="Xiong S."/>
            <person name="Wang X."/>
            <person name="Wei L."/>
            <person name="Li C."/>
            <person name="Ma Q."/>
            <person name="Ju M."/>
            <person name="Zhao R."/>
            <person name="Li G."/>
            <person name="Mu C."/>
            <person name="Tian Q."/>
            <person name="Mei H."/>
            <person name="Zhang T."/>
            <person name="Gao T."/>
            <person name="Zhang H."/>
        </authorList>
    </citation>
    <scope>NUCLEOTIDE SEQUENCE</scope>
    <source>
        <strain evidence="2">G01</strain>
    </source>
</reference>
<reference evidence="2" key="1">
    <citation type="submission" date="2020-06" db="EMBL/GenBank/DDBJ databases">
        <authorList>
            <person name="Li T."/>
            <person name="Hu X."/>
            <person name="Zhang T."/>
            <person name="Song X."/>
            <person name="Zhang H."/>
            <person name="Dai N."/>
            <person name="Sheng W."/>
            <person name="Hou X."/>
            <person name="Wei L."/>
        </authorList>
    </citation>
    <scope>NUCLEOTIDE SEQUENCE</scope>
    <source>
        <strain evidence="2">G01</strain>
        <tissue evidence="2">Leaf</tissue>
    </source>
</reference>
<feature type="region of interest" description="Disordered" evidence="1">
    <location>
        <begin position="100"/>
        <end position="136"/>
    </location>
</feature>
<dbReference type="AlphaFoldDB" id="A0AAW2M916"/>
<protein>
    <submittedName>
        <fullName evidence="2">Uncharacterized protein</fullName>
    </submittedName>
</protein>
<feature type="region of interest" description="Disordered" evidence="1">
    <location>
        <begin position="1"/>
        <end position="48"/>
    </location>
</feature>